<evidence type="ECO:0000256" key="4">
    <source>
        <dbReference type="ARBA" id="ARBA00023125"/>
    </source>
</evidence>
<keyword evidence="5 7" id="KW-0804">Transcription</keyword>
<dbReference type="PANTHER" id="PTHR12548">
    <property type="entry name" value="TRANSCRIPTION FACTOR DP"/>
    <property type="match status" value="1"/>
</dbReference>
<dbReference type="InterPro" id="IPR014889">
    <property type="entry name" value="Transc_factor_DP_C"/>
</dbReference>
<feature type="compositionally biased region" description="Acidic residues" evidence="8">
    <location>
        <begin position="456"/>
        <end position="469"/>
    </location>
</feature>
<dbReference type="EMBL" id="NEVH01001358">
    <property type="protein sequence ID" value="PNF42765.1"/>
    <property type="molecule type" value="Genomic_DNA"/>
</dbReference>
<reference evidence="11 12" key="1">
    <citation type="submission" date="2017-12" db="EMBL/GenBank/DDBJ databases">
        <title>Hemimetabolous genomes reveal molecular basis of termite eusociality.</title>
        <authorList>
            <person name="Harrison M.C."/>
            <person name="Jongepier E."/>
            <person name="Robertson H.M."/>
            <person name="Arning N."/>
            <person name="Bitard-Feildel T."/>
            <person name="Chao H."/>
            <person name="Childers C.P."/>
            <person name="Dinh H."/>
            <person name="Doddapaneni H."/>
            <person name="Dugan S."/>
            <person name="Gowin J."/>
            <person name="Greiner C."/>
            <person name="Han Y."/>
            <person name="Hu H."/>
            <person name="Hughes D.S.T."/>
            <person name="Huylmans A.-K."/>
            <person name="Kemena C."/>
            <person name="Kremer L.P.M."/>
            <person name="Lee S.L."/>
            <person name="Lopez-Ezquerra A."/>
            <person name="Mallet L."/>
            <person name="Monroy-Kuhn J.M."/>
            <person name="Moser A."/>
            <person name="Murali S.C."/>
            <person name="Muzny D.M."/>
            <person name="Otani S."/>
            <person name="Piulachs M.-D."/>
            <person name="Poelchau M."/>
            <person name="Qu J."/>
            <person name="Schaub F."/>
            <person name="Wada-Katsumata A."/>
            <person name="Worley K.C."/>
            <person name="Xie Q."/>
            <person name="Ylla G."/>
            <person name="Poulsen M."/>
            <person name="Gibbs R.A."/>
            <person name="Schal C."/>
            <person name="Richards S."/>
            <person name="Belles X."/>
            <person name="Korb J."/>
            <person name="Bornberg-Bauer E."/>
        </authorList>
    </citation>
    <scope>NUCLEOTIDE SEQUENCE [LARGE SCALE GENOMIC DNA]</scope>
    <source>
        <tissue evidence="11">Whole body</tissue>
    </source>
</reference>
<dbReference type="InParanoid" id="A0A2J7RPL0"/>
<sequence>MTQQSNTVNFLIQDANGQVIKVVQTTPTKPQLVTSAITNQGAVKAIFKAPTQDGSQGATVLTSGAQVLRTLSLQSPKTTAQRAPHVMTIPIQSANPMKVSTLKGSEPTLLPKTIHLASNPMVLSATQRLAAQHVLPSNPPKNYISPILDHSGSRKRQEMENDFIPEYKRRKTEKVGKGLRHFSMKVCEKVRKKGTTSYNEVADELVAEFTNPSLMTSPTDQQYDQKNIRRRVYDALNVLMAMNIISKEKKEIRWLGLPTNSLQECINLEKDKQRRIERIKLKTQQLHDLILQQISFKNLVERNRSVESKCGPPAANSAIQLPFIIVNTSRKTVIDCSISNDKMEYLFNFDDKFEIHDDIEVLKKMGMVLGLDKGECSEADLHKAKGMVPKSLASYVVQLASGQVDPLLPELGAGPSSSASLTVEELEANLGVGELSRQSSHTSLSDPMSPSIHDFSDEESDISSDLEVN</sequence>
<dbReference type="Gene3D" id="1.10.10.10">
    <property type="entry name" value="Winged helix-like DNA-binding domain superfamily/Winged helix DNA-binding domain"/>
    <property type="match status" value="1"/>
</dbReference>
<dbReference type="Pfam" id="PF08781">
    <property type="entry name" value="DP"/>
    <property type="match status" value="1"/>
</dbReference>
<evidence type="ECO:0000256" key="5">
    <source>
        <dbReference type="ARBA" id="ARBA00023163"/>
    </source>
</evidence>
<dbReference type="InterPro" id="IPR038168">
    <property type="entry name" value="TF_DP_C_sf"/>
</dbReference>
<dbReference type="GO" id="GO:0005667">
    <property type="term" value="C:transcription regulator complex"/>
    <property type="evidence" value="ECO:0007669"/>
    <property type="project" value="InterPro"/>
</dbReference>
<dbReference type="SMART" id="SM01372">
    <property type="entry name" value="E2F_TDP"/>
    <property type="match status" value="1"/>
</dbReference>
<evidence type="ECO:0000313" key="11">
    <source>
        <dbReference type="EMBL" id="PNF42767.1"/>
    </source>
</evidence>
<dbReference type="GO" id="GO:0051726">
    <property type="term" value="P:regulation of cell cycle"/>
    <property type="evidence" value="ECO:0007669"/>
    <property type="project" value="InterPro"/>
</dbReference>
<feature type="compositionally biased region" description="Polar residues" evidence="8">
    <location>
        <begin position="436"/>
        <end position="448"/>
    </location>
</feature>
<dbReference type="Proteomes" id="UP000235965">
    <property type="component" value="Unassembled WGS sequence"/>
</dbReference>
<comment type="similarity">
    <text evidence="2 7">Belongs to the E2F/DP family.</text>
</comment>
<dbReference type="EMBL" id="NEVH01001358">
    <property type="protein sequence ID" value="PNF42768.1"/>
    <property type="molecule type" value="Genomic_DNA"/>
</dbReference>
<comment type="caution">
    <text evidence="11">The sequence shown here is derived from an EMBL/GenBank/DDBJ whole genome shotgun (WGS) entry which is preliminary data.</text>
</comment>
<name>A0A2J7RPL0_9NEOP</name>
<evidence type="ECO:0000256" key="6">
    <source>
        <dbReference type="ARBA" id="ARBA00023242"/>
    </source>
</evidence>
<dbReference type="InterPro" id="IPR037241">
    <property type="entry name" value="E2F-DP_heterodim"/>
</dbReference>
<keyword evidence="12" id="KW-1185">Reference proteome</keyword>
<dbReference type="GO" id="GO:0005634">
    <property type="term" value="C:nucleus"/>
    <property type="evidence" value="ECO:0007669"/>
    <property type="project" value="UniProtKB-SubCell"/>
</dbReference>
<dbReference type="SUPFAM" id="SSF46785">
    <property type="entry name" value="Winged helix' DNA-binding domain"/>
    <property type="match status" value="1"/>
</dbReference>
<dbReference type="SUPFAM" id="SSF144074">
    <property type="entry name" value="E2F-DP heterodimerization region"/>
    <property type="match status" value="1"/>
</dbReference>
<dbReference type="EMBL" id="NEVH01001358">
    <property type="protein sequence ID" value="PNF42766.1"/>
    <property type="molecule type" value="Genomic_DNA"/>
</dbReference>
<protein>
    <submittedName>
        <fullName evidence="11">Transcription factor Dp-1</fullName>
    </submittedName>
</protein>
<dbReference type="FunFam" id="1.20.140.80:FF:000001">
    <property type="entry name" value="Transcription factor"/>
    <property type="match status" value="1"/>
</dbReference>
<evidence type="ECO:0000259" key="10">
    <source>
        <dbReference type="SMART" id="SM01372"/>
    </source>
</evidence>
<dbReference type="InterPro" id="IPR003316">
    <property type="entry name" value="E2F_WHTH_DNA-bd_dom"/>
</dbReference>
<comment type="subcellular location">
    <subcellularLocation>
        <location evidence="1 7">Nucleus</location>
    </subcellularLocation>
</comment>
<keyword evidence="6 7" id="KW-0539">Nucleus</keyword>
<dbReference type="AlphaFoldDB" id="A0A2J7RPL0"/>
<dbReference type="FunFam" id="1.10.10.10:FF:000047">
    <property type="entry name" value="Transcription factor"/>
    <property type="match status" value="1"/>
</dbReference>
<dbReference type="GO" id="GO:0000977">
    <property type="term" value="F:RNA polymerase II transcription regulatory region sequence-specific DNA binding"/>
    <property type="evidence" value="ECO:0007669"/>
    <property type="project" value="TreeGrafter"/>
</dbReference>
<keyword evidence="4 7" id="KW-0238">DNA-binding</keyword>
<dbReference type="CDD" id="cd14458">
    <property type="entry name" value="DP_DD"/>
    <property type="match status" value="1"/>
</dbReference>
<dbReference type="InterPro" id="IPR036388">
    <property type="entry name" value="WH-like_DNA-bd_sf"/>
</dbReference>
<evidence type="ECO:0000256" key="3">
    <source>
        <dbReference type="ARBA" id="ARBA00023015"/>
    </source>
</evidence>
<feature type="domain" description="Transcription factor DP C-terminal" evidence="9">
    <location>
        <begin position="263"/>
        <end position="406"/>
    </location>
</feature>
<dbReference type="STRING" id="105785.A0A2J7RPL0"/>
<gene>
    <name evidence="11" type="primary">TFDP1_5</name>
    <name evidence="11" type="ORF">B7P43_G13625</name>
</gene>
<evidence type="ECO:0000256" key="7">
    <source>
        <dbReference type="RuleBase" id="RU003796"/>
    </source>
</evidence>
<dbReference type="FunCoup" id="A0A2J7RPL0">
    <property type="interactions" value="1272"/>
</dbReference>
<dbReference type="Gene3D" id="1.20.140.80">
    <property type="entry name" value="Transcription factor DP"/>
    <property type="match status" value="1"/>
</dbReference>
<dbReference type="EMBL" id="NEVH01001358">
    <property type="protein sequence ID" value="PNF42764.1"/>
    <property type="molecule type" value="Genomic_DNA"/>
</dbReference>
<dbReference type="PIRSF" id="PIRSF009404">
    <property type="entry name" value="Transcription_factor_DP"/>
    <property type="match status" value="1"/>
</dbReference>
<organism evidence="11 12">
    <name type="scientific">Cryptotermes secundus</name>
    <dbReference type="NCBI Taxonomy" id="105785"/>
    <lineage>
        <taxon>Eukaryota</taxon>
        <taxon>Metazoa</taxon>
        <taxon>Ecdysozoa</taxon>
        <taxon>Arthropoda</taxon>
        <taxon>Hexapoda</taxon>
        <taxon>Insecta</taxon>
        <taxon>Pterygota</taxon>
        <taxon>Neoptera</taxon>
        <taxon>Polyneoptera</taxon>
        <taxon>Dictyoptera</taxon>
        <taxon>Blattodea</taxon>
        <taxon>Blattoidea</taxon>
        <taxon>Termitoidae</taxon>
        <taxon>Kalotermitidae</taxon>
        <taxon>Cryptotermitinae</taxon>
        <taxon>Cryptotermes</taxon>
    </lineage>
</organism>
<dbReference type="SMART" id="SM01138">
    <property type="entry name" value="DP"/>
    <property type="match status" value="1"/>
</dbReference>
<feature type="domain" description="E2F/DP family winged-helix DNA-binding" evidence="10">
    <location>
        <begin position="174"/>
        <end position="256"/>
    </location>
</feature>
<dbReference type="InterPro" id="IPR036390">
    <property type="entry name" value="WH_DNA-bd_sf"/>
</dbReference>
<evidence type="ECO:0000259" key="9">
    <source>
        <dbReference type="SMART" id="SM01138"/>
    </source>
</evidence>
<dbReference type="OrthoDB" id="552115at2759"/>
<dbReference type="PANTHER" id="PTHR12548:SF9">
    <property type="entry name" value="TRANSCRIPTION FACTOR DP"/>
    <property type="match status" value="1"/>
</dbReference>
<evidence type="ECO:0000256" key="2">
    <source>
        <dbReference type="ARBA" id="ARBA00010940"/>
    </source>
</evidence>
<dbReference type="EMBL" id="NEVH01001358">
    <property type="protein sequence ID" value="PNF42767.1"/>
    <property type="molecule type" value="Genomic_DNA"/>
</dbReference>
<keyword evidence="3 7" id="KW-0805">Transcription regulation</keyword>
<evidence type="ECO:0000256" key="1">
    <source>
        <dbReference type="ARBA" id="ARBA00004123"/>
    </source>
</evidence>
<proteinExistence type="inferred from homology"/>
<evidence type="ECO:0000313" key="12">
    <source>
        <dbReference type="Proteomes" id="UP000235965"/>
    </source>
</evidence>
<evidence type="ECO:0000256" key="8">
    <source>
        <dbReference type="SAM" id="MobiDB-lite"/>
    </source>
</evidence>
<accession>A0A2J7RPL0</accession>
<dbReference type="InterPro" id="IPR015648">
    <property type="entry name" value="Transcrpt_fac_DP"/>
</dbReference>
<feature type="region of interest" description="Disordered" evidence="8">
    <location>
        <begin position="432"/>
        <end position="469"/>
    </location>
</feature>
<dbReference type="GO" id="GO:0000981">
    <property type="term" value="F:DNA-binding transcription factor activity, RNA polymerase II-specific"/>
    <property type="evidence" value="ECO:0007669"/>
    <property type="project" value="TreeGrafter"/>
</dbReference>
<dbReference type="Pfam" id="PF02319">
    <property type="entry name" value="WHD_E2F_TDP"/>
    <property type="match status" value="1"/>
</dbReference>